<evidence type="ECO:0000256" key="4">
    <source>
        <dbReference type="ARBA" id="ARBA00023163"/>
    </source>
</evidence>
<dbReference type="PANTHER" id="PTHR30579">
    <property type="entry name" value="TRANSCRIPTIONAL REGULATOR"/>
    <property type="match status" value="1"/>
</dbReference>
<evidence type="ECO:0000256" key="1">
    <source>
        <dbReference type="ARBA" id="ARBA00009437"/>
    </source>
</evidence>
<dbReference type="InterPro" id="IPR036390">
    <property type="entry name" value="WH_DNA-bd_sf"/>
</dbReference>
<dbReference type="Pfam" id="PF00126">
    <property type="entry name" value="HTH_1"/>
    <property type="match status" value="1"/>
</dbReference>
<keyword evidence="4" id="KW-0804">Transcription</keyword>
<feature type="domain" description="HTH lysR-type" evidence="5">
    <location>
        <begin position="6"/>
        <end position="63"/>
    </location>
</feature>
<dbReference type="EMBL" id="CP097635">
    <property type="protein sequence ID" value="URI08257.1"/>
    <property type="molecule type" value="Genomic_DNA"/>
</dbReference>
<comment type="similarity">
    <text evidence="1">Belongs to the LysR transcriptional regulatory family.</text>
</comment>
<dbReference type="Gene3D" id="1.10.10.10">
    <property type="entry name" value="Winged helix-like DNA-binding domain superfamily/Winged helix DNA-binding domain"/>
    <property type="match status" value="1"/>
</dbReference>
<dbReference type="InterPro" id="IPR000847">
    <property type="entry name" value="LysR_HTH_N"/>
</dbReference>
<dbReference type="SUPFAM" id="SSF46785">
    <property type="entry name" value="Winged helix' DNA-binding domain"/>
    <property type="match status" value="1"/>
</dbReference>
<organism evidence="6 7">
    <name type="scientific">Aquincola tertiaricarbonis</name>
    <dbReference type="NCBI Taxonomy" id="391953"/>
    <lineage>
        <taxon>Bacteria</taxon>
        <taxon>Pseudomonadati</taxon>
        <taxon>Pseudomonadota</taxon>
        <taxon>Betaproteobacteria</taxon>
        <taxon>Burkholderiales</taxon>
        <taxon>Sphaerotilaceae</taxon>
        <taxon>Aquincola</taxon>
    </lineage>
</organism>
<dbReference type="InterPro" id="IPR036388">
    <property type="entry name" value="WH-like_DNA-bd_sf"/>
</dbReference>
<dbReference type="InterPro" id="IPR005119">
    <property type="entry name" value="LysR_subst-bd"/>
</dbReference>
<evidence type="ECO:0000313" key="6">
    <source>
        <dbReference type="EMBL" id="URI08257.1"/>
    </source>
</evidence>
<dbReference type="PROSITE" id="PS50931">
    <property type="entry name" value="HTH_LYSR"/>
    <property type="match status" value="1"/>
</dbReference>
<evidence type="ECO:0000313" key="7">
    <source>
        <dbReference type="Proteomes" id="UP001056201"/>
    </source>
</evidence>
<gene>
    <name evidence="6" type="ORF">MW290_06725</name>
</gene>
<dbReference type="Proteomes" id="UP001056201">
    <property type="component" value="Chromosome 1"/>
</dbReference>
<proteinExistence type="inferred from homology"/>
<dbReference type="RefSeq" id="WP_250196479.1">
    <property type="nucleotide sequence ID" value="NZ_CP097635.1"/>
</dbReference>
<dbReference type="InterPro" id="IPR050176">
    <property type="entry name" value="LTTR"/>
</dbReference>
<protein>
    <submittedName>
        <fullName evidence="6">LysR substrate-binding domain-containing protein</fullName>
    </submittedName>
</protein>
<evidence type="ECO:0000256" key="3">
    <source>
        <dbReference type="ARBA" id="ARBA00023125"/>
    </source>
</evidence>
<keyword evidence="7" id="KW-1185">Reference proteome</keyword>
<accession>A0ABY4S4M8</accession>
<dbReference type="Pfam" id="PF03466">
    <property type="entry name" value="LysR_substrate"/>
    <property type="match status" value="1"/>
</dbReference>
<evidence type="ECO:0000256" key="2">
    <source>
        <dbReference type="ARBA" id="ARBA00023015"/>
    </source>
</evidence>
<evidence type="ECO:0000259" key="5">
    <source>
        <dbReference type="PROSITE" id="PS50931"/>
    </source>
</evidence>
<keyword evidence="3" id="KW-0238">DNA-binding</keyword>
<reference evidence="6" key="1">
    <citation type="submission" date="2022-05" db="EMBL/GenBank/DDBJ databases">
        <title>An RpoN-dependent PEP-CTERM gene is involved in floc formation of an Aquincola tertiaricarbonis strain.</title>
        <authorList>
            <person name="Qiu D."/>
            <person name="Xia M."/>
        </authorList>
    </citation>
    <scope>NUCLEOTIDE SEQUENCE</scope>
    <source>
        <strain evidence="6">RN12</strain>
    </source>
</reference>
<dbReference type="PANTHER" id="PTHR30579:SF7">
    <property type="entry name" value="HTH-TYPE TRANSCRIPTIONAL REGULATOR LRHA-RELATED"/>
    <property type="match status" value="1"/>
</dbReference>
<keyword evidence="2" id="KW-0805">Transcription regulation</keyword>
<dbReference type="Gene3D" id="3.40.190.10">
    <property type="entry name" value="Periplasmic binding protein-like II"/>
    <property type="match status" value="2"/>
</dbReference>
<name>A0ABY4S4M8_AQUTE</name>
<sequence>MAGKELQLDWLRALVAVVDAGSLSAAAPLVHRSQSAVSTQIQKLEEVVGRPVLLRGPRHLALTPAGTELLAYARRLLALHGEALAMLTGPALQGQVRLGVPDDYAASYLTPVLRSFRSLQPEVEIALVCEQSTALIPQVQRGELDVALVSRDRPKRGTLLFEEPLVWVGAPQQEAWRRDPLPVAAYEPGSLARRDALAALAAQRRPHRVVYHSASLAGQLAAVHSGMAVAVLTRCSVPPGLVVLGERHGLPPLPAMQVVVLRSKASRGVPAVDALEQQVLQTLRRPG</sequence>
<dbReference type="SUPFAM" id="SSF53850">
    <property type="entry name" value="Periplasmic binding protein-like II"/>
    <property type="match status" value="1"/>
</dbReference>